<evidence type="ECO:0000256" key="2">
    <source>
        <dbReference type="ARBA" id="ARBA00006962"/>
    </source>
</evidence>
<name>A0ABS6FPW0_9BACL</name>
<dbReference type="EMBL" id="JAHLQJ010000003">
    <property type="protein sequence ID" value="MBU5671236.1"/>
    <property type="molecule type" value="Genomic_DNA"/>
</dbReference>
<evidence type="ECO:0000256" key="1">
    <source>
        <dbReference type="ARBA" id="ARBA00004370"/>
    </source>
</evidence>
<dbReference type="Proteomes" id="UP000743001">
    <property type="component" value="Unassembled WGS sequence"/>
</dbReference>
<evidence type="ECO:0000259" key="5">
    <source>
        <dbReference type="Pfam" id="PF04101"/>
    </source>
</evidence>
<comment type="subcellular location">
    <subcellularLocation>
        <location evidence="1">Membrane</location>
    </subcellularLocation>
</comment>
<dbReference type="InterPro" id="IPR007235">
    <property type="entry name" value="Glyco_trans_28_C"/>
</dbReference>
<comment type="caution">
    <text evidence="7">The sequence shown here is derived from an EMBL/GenBank/DDBJ whole genome shotgun (WGS) entry which is preliminary data.</text>
</comment>
<evidence type="ECO:0000259" key="6">
    <source>
        <dbReference type="Pfam" id="PF06925"/>
    </source>
</evidence>
<keyword evidence="3" id="KW-0328">Glycosyltransferase</keyword>
<proteinExistence type="inferred from homology"/>
<dbReference type="InterPro" id="IPR050519">
    <property type="entry name" value="Glycosyltransf_28_UgtP"/>
</dbReference>
<dbReference type="Pfam" id="PF06925">
    <property type="entry name" value="MGDG_synth"/>
    <property type="match status" value="1"/>
</dbReference>
<sequence length="397" mass="44151">MQVIPMLKKQTALILSEGFGCGHTQAAHALAAGLEITDSRIQAKVLELGSFLNPRIAPMIHAAYRTAISANPGMIGKLYRNQYEKPLGGFSVLALHKLFYSQAYRTIQELKPDFIICTHPIPCAIVSRLKESGMDIPMYTLITDYDAHSSWIHPGADCYFVSTPEVRSLLMQRGVRNEAIQVTGIPVHPDFWTKQDKDLVRSQLELADLPTVLVMGGGWGLLYNEALIKTISAWREHVQFICCTGSNDKLAARLNRLSELQHPHIRVLGFTTEISKWMDASDLLVTKAGGMTCTESMAKRLPMLFYDSIPGQELKNQEYFVKMGYGLTLSSTDLLDQLLAQACFGARHEDGGPLAEICKFTSRNTSPSPYRPDLCVRQIAGILMPKTQEQSLSQAYL</sequence>
<feature type="domain" description="Diacylglycerol glucosyltransferase N-terminal" evidence="6">
    <location>
        <begin position="23"/>
        <end position="187"/>
    </location>
</feature>
<organism evidence="7 8">
    <name type="scientific">Paenibacillus brevis</name>
    <dbReference type="NCBI Taxonomy" id="2841508"/>
    <lineage>
        <taxon>Bacteria</taxon>
        <taxon>Bacillati</taxon>
        <taxon>Bacillota</taxon>
        <taxon>Bacilli</taxon>
        <taxon>Bacillales</taxon>
        <taxon>Paenibacillaceae</taxon>
        <taxon>Paenibacillus</taxon>
    </lineage>
</organism>
<reference evidence="7 8" key="1">
    <citation type="submission" date="2021-06" db="EMBL/GenBank/DDBJ databases">
        <authorList>
            <person name="Sun Q."/>
            <person name="Li D."/>
        </authorList>
    </citation>
    <scope>NUCLEOTIDE SEQUENCE [LARGE SCALE GENOMIC DNA]</scope>
    <source>
        <strain evidence="7 8">MSJ-6</strain>
    </source>
</reference>
<keyword evidence="4 7" id="KW-0808">Transferase</keyword>
<protein>
    <submittedName>
        <fullName evidence="7">UDP-N-acetylglucosamine--LPS N-acetylglucosamine transferase</fullName>
    </submittedName>
</protein>
<keyword evidence="8" id="KW-1185">Reference proteome</keyword>
<evidence type="ECO:0000256" key="4">
    <source>
        <dbReference type="ARBA" id="ARBA00022679"/>
    </source>
</evidence>
<dbReference type="Pfam" id="PF04101">
    <property type="entry name" value="Glyco_tran_28_C"/>
    <property type="match status" value="1"/>
</dbReference>
<gene>
    <name evidence="7" type="ORF">KQJ23_05245</name>
</gene>
<feature type="domain" description="Glycosyl transferase family 28 C-terminal" evidence="5">
    <location>
        <begin position="211"/>
        <end position="340"/>
    </location>
</feature>
<accession>A0ABS6FPW0</accession>
<dbReference type="GO" id="GO:0016740">
    <property type="term" value="F:transferase activity"/>
    <property type="evidence" value="ECO:0007669"/>
    <property type="project" value="UniProtKB-KW"/>
</dbReference>
<evidence type="ECO:0000313" key="7">
    <source>
        <dbReference type="EMBL" id="MBU5671236.1"/>
    </source>
</evidence>
<comment type="similarity">
    <text evidence="2">Belongs to the glycosyltransferase 28 family.</text>
</comment>
<evidence type="ECO:0000313" key="8">
    <source>
        <dbReference type="Proteomes" id="UP000743001"/>
    </source>
</evidence>
<dbReference type="InterPro" id="IPR009695">
    <property type="entry name" value="Diacylglyc_glucosyltr_N"/>
</dbReference>
<evidence type="ECO:0000256" key="3">
    <source>
        <dbReference type="ARBA" id="ARBA00022676"/>
    </source>
</evidence>
<dbReference type="PANTHER" id="PTHR43025">
    <property type="entry name" value="MONOGALACTOSYLDIACYLGLYCEROL SYNTHASE"/>
    <property type="match status" value="1"/>
</dbReference>
<dbReference type="PANTHER" id="PTHR43025:SF3">
    <property type="entry name" value="MONOGALACTOSYLDIACYLGLYCEROL SYNTHASE 1, CHLOROPLASTIC"/>
    <property type="match status" value="1"/>
</dbReference>